<dbReference type="InterPro" id="IPR003347">
    <property type="entry name" value="JmjC_dom"/>
</dbReference>
<dbReference type="WBParaSite" id="BXY_1141800.1">
    <property type="protein sequence ID" value="BXY_1141800.1"/>
    <property type="gene ID" value="BXY_1141800"/>
</dbReference>
<dbReference type="Pfam" id="PF13621">
    <property type="entry name" value="Cupin_8"/>
    <property type="match status" value="1"/>
</dbReference>
<dbReference type="AlphaFoldDB" id="A0A1I7SEF9"/>
<name>A0A1I7SEF9_BURXY</name>
<dbReference type="SUPFAM" id="SSF51197">
    <property type="entry name" value="Clavaminate synthase-like"/>
    <property type="match status" value="1"/>
</dbReference>
<dbReference type="PANTHER" id="PTHR12480">
    <property type="entry name" value="ARGININE DEMETHYLASE AND LYSYL-HYDROXYLASE JMJD"/>
    <property type="match status" value="1"/>
</dbReference>
<dbReference type="eggNOG" id="KOG2131">
    <property type="taxonomic scope" value="Eukaryota"/>
</dbReference>
<dbReference type="GO" id="GO:0005634">
    <property type="term" value="C:nucleus"/>
    <property type="evidence" value="ECO:0007669"/>
    <property type="project" value="TreeGrafter"/>
</dbReference>
<sequence length="281" mass="31827">MISNFLKLLLMLATAGGIMARDAESHETVENGGWKLVREIPIAGTGRCTVQRRDGKTLTQTEFLNEFAYTQPLIIYNVENGEFAHKTGRLEMLKSFEDTPVTLNSANTHSYTRVPTTFGDYLSTHLKPQSLETLGNETLYLFGDIDPELWKPLLSAYKQPKWTVPDMEPALSFGIAAVGTGVPFHFHGPGFAEVVHGSKHWFLTEPDRKPAFDPDRSTLDWYLNDYPKLEESERPLECLMKPGELIYFPDKWYHATLNMETSVFISTFLSPGAKTRPKTEF</sequence>
<dbReference type="PROSITE" id="PS51184">
    <property type="entry name" value="JMJC"/>
    <property type="match status" value="1"/>
</dbReference>
<evidence type="ECO:0000256" key="1">
    <source>
        <dbReference type="SAM" id="SignalP"/>
    </source>
</evidence>
<reference evidence="4" key="1">
    <citation type="submission" date="2016-11" db="UniProtKB">
        <authorList>
            <consortium name="WormBaseParasite"/>
        </authorList>
    </citation>
    <scope>IDENTIFICATION</scope>
</reference>
<dbReference type="GO" id="GO:0000987">
    <property type="term" value="F:cis-regulatory region sequence-specific DNA binding"/>
    <property type="evidence" value="ECO:0007669"/>
    <property type="project" value="TreeGrafter"/>
</dbReference>
<protein>
    <submittedName>
        <fullName evidence="4">JmjC domain-containing protein</fullName>
    </submittedName>
</protein>
<evidence type="ECO:0000259" key="2">
    <source>
        <dbReference type="PROSITE" id="PS51184"/>
    </source>
</evidence>
<dbReference type="Proteomes" id="UP000095284">
    <property type="component" value="Unplaced"/>
</dbReference>
<accession>A0A1I7SEF9</accession>
<proteinExistence type="predicted"/>
<dbReference type="Gene3D" id="2.60.120.650">
    <property type="entry name" value="Cupin"/>
    <property type="match status" value="1"/>
</dbReference>
<dbReference type="PANTHER" id="PTHR12480:SF21">
    <property type="entry name" value="JMJC DOMAIN-CONTAINING PROTEIN 8"/>
    <property type="match status" value="1"/>
</dbReference>
<evidence type="ECO:0000313" key="4">
    <source>
        <dbReference type="WBParaSite" id="BXY_1141800.1"/>
    </source>
</evidence>
<organism evidence="3 4">
    <name type="scientific">Bursaphelenchus xylophilus</name>
    <name type="common">Pinewood nematode worm</name>
    <name type="synonym">Aphelenchoides xylophilus</name>
    <dbReference type="NCBI Taxonomy" id="6326"/>
    <lineage>
        <taxon>Eukaryota</taxon>
        <taxon>Metazoa</taxon>
        <taxon>Ecdysozoa</taxon>
        <taxon>Nematoda</taxon>
        <taxon>Chromadorea</taxon>
        <taxon>Rhabditida</taxon>
        <taxon>Tylenchina</taxon>
        <taxon>Tylenchomorpha</taxon>
        <taxon>Aphelenchoidea</taxon>
        <taxon>Aphelenchoididae</taxon>
        <taxon>Bursaphelenchus</taxon>
    </lineage>
</organism>
<feature type="domain" description="JmjC" evidence="2">
    <location>
        <begin position="148"/>
        <end position="281"/>
    </location>
</feature>
<feature type="signal peptide" evidence="1">
    <location>
        <begin position="1"/>
        <end position="20"/>
    </location>
</feature>
<feature type="chain" id="PRO_5009305969" evidence="1">
    <location>
        <begin position="21"/>
        <end position="281"/>
    </location>
</feature>
<dbReference type="InterPro" id="IPR041667">
    <property type="entry name" value="Cupin_8"/>
</dbReference>
<evidence type="ECO:0000313" key="3">
    <source>
        <dbReference type="Proteomes" id="UP000095284"/>
    </source>
</evidence>
<dbReference type="InterPro" id="IPR050910">
    <property type="entry name" value="JMJD6_ArgDemeth/LysHydrox"/>
</dbReference>
<keyword evidence="1" id="KW-0732">Signal</keyword>